<name>R7ZV16_9BACT</name>
<organism evidence="1 2">
    <name type="scientific">Lunatimonas lonarensis</name>
    <dbReference type="NCBI Taxonomy" id="1232681"/>
    <lineage>
        <taxon>Bacteria</taxon>
        <taxon>Pseudomonadati</taxon>
        <taxon>Bacteroidota</taxon>
        <taxon>Cytophagia</taxon>
        <taxon>Cytophagales</taxon>
        <taxon>Cyclobacteriaceae</taxon>
    </lineage>
</organism>
<dbReference type="EMBL" id="AQHR01000049">
    <property type="protein sequence ID" value="EON77834.1"/>
    <property type="molecule type" value="Genomic_DNA"/>
</dbReference>
<evidence type="ECO:0000313" key="2">
    <source>
        <dbReference type="Proteomes" id="UP000013909"/>
    </source>
</evidence>
<reference evidence="1 2" key="1">
    <citation type="submission" date="2013-02" db="EMBL/GenBank/DDBJ databases">
        <title>A novel strain isolated from Lonar lake, Maharashtra, India.</title>
        <authorList>
            <person name="Singh A."/>
        </authorList>
    </citation>
    <scope>NUCLEOTIDE SEQUENCE [LARGE SCALE GENOMIC DNA]</scope>
    <source>
        <strain evidence="1 2">AK24</strain>
    </source>
</reference>
<dbReference type="AlphaFoldDB" id="R7ZV16"/>
<evidence type="ECO:0008006" key="3">
    <source>
        <dbReference type="Google" id="ProtNLM"/>
    </source>
</evidence>
<dbReference type="STRING" id="1232681.ADIS_1753"/>
<dbReference type="PATRIC" id="fig|1288963.3.peg.1744"/>
<protein>
    <recommendedName>
        <fullName evidence="3">SprT-like domain-containing protein</fullName>
    </recommendedName>
</protein>
<keyword evidence="2" id="KW-1185">Reference proteome</keyword>
<gene>
    <name evidence="1" type="ORF">ADIS_1753</name>
</gene>
<sequence length="206" mass="24335">MIKPEEWTAFLSGRVPDQAIPYCYELWKENPFHFVVTKSRSSKLGDFTYRKNRSVQKITVNHDLNSYQFLITYIHEVAHHRVYAKYGSSRMPHGMEWKREFQRLMEPMLVREVFPMDVLVPLRRHMSNPKASAGADLFLMKELRKYDPAAKGESEILLSDLMLGQQFMFKNRMFEKLESRRTRVLCEEVGTGRRFLISGHASVEKR</sequence>
<evidence type="ECO:0000313" key="1">
    <source>
        <dbReference type="EMBL" id="EON77834.1"/>
    </source>
</evidence>
<dbReference type="Proteomes" id="UP000013909">
    <property type="component" value="Unassembled WGS sequence"/>
</dbReference>
<proteinExistence type="predicted"/>
<comment type="caution">
    <text evidence="1">The sequence shown here is derived from an EMBL/GenBank/DDBJ whole genome shotgun (WGS) entry which is preliminary data.</text>
</comment>
<accession>R7ZV16</accession>
<dbReference type="RefSeq" id="WP_010853892.1">
    <property type="nucleotide sequence ID" value="NZ_AQHR01000049.1"/>
</dbReference>